<gene>
    <name evidence="1" type="ORF">BJ138DRAFT_964058</name>
</gene>
<evidence type="ECO:0000313" key="2">
    <source>
        <dbReference type="Proteomes" id="UP000790377"/>
    </source>
</evidence>
<reference evidence="1" key="1">
    <citation type="journal article" date="2021" name="New Phytol.">
        <title>Evolutionary innovations through gain and loss of genes in the ectomycorrhizal Boletales.</title>
        <authorList>
            <person name="Wu G."/>
            <person name="Miyauchi S."/>
            <person name="Morin E."/>
            <person name="Kuo A."/>
            <person name="Drula E."/>
            <person name="Varga T."/>
            <person name="Kohler A."/>
            <person name="Feng B."/>
            <person name="Cao Y."/>
            <person name="Lipzen A."/>
            <person name="Daum C."/>
            <person name="Hundley H."/>
            <person name="Pangilinan J."/>
            <person name="Johnson J."/>
            <person name="Barry K."/>
            <person name="LaButti K."/>
            <person name="Ng V."/>
            <person name="Ahrendt S."/>
            <person name="Min B."/>
            <person name="Choi I.G."/>
            <person name="Park H."/>
            <person name="Plett J.M."/>
            <person name="Magnuson J."/>
            <person name="Spatafora J.W."/>
            <person name="Nagy L.G."/>
            <person name="Henrissat B."/>
            <person name="Grigoriev I.V."/>
            <person name="Yang Z.L."/>
            <person name="Xu J."/>
            <person name="Martin F.M."/>
        </authorList>
    </citation>
    <scope>NUCLEOTIDE SEQUENCE</scope>
    <source>
        <strain evidence="1">ATCC 28755</strain>
    </source>
</reference>
<evidence type="ECO:0000313" key="1">
    <source>
        <dbReference type="EMBL" id="KAH7905893.1"/>
    </source>
</evidence>
<sequence length="101" mass="11099">NMNMFNASGSQTSGFGGLPVIGGDTRPMSTFFMVPSFNAFAGPSLNPNPMDDDLFNALRGYLGWYWGLGDRTAREAMARFPKADLAPRRDFLNQSIDKILS</sequence>
<dbReference type="EMBL" id="MU268105">
    <property type="protein sequence ID" value="KAH7905893.1"/>
    <property type="molecule type" value="Genomic_DNA"/>
</dbReference>
<protein>
    <submittedName>
        <fullName evidence="1">Uncharacterized protein</fullName>
    </submittedName>
</protein>
<organism evidence="1 2">
    <name type="scientific">Hygrophoropsis aurantiaca</name>
    <dbReference type="NCBI Taxonomy" id="72124"/>
    <lineage>
        <taxon>Eukaryota</taxon>
        <taxon>Fungi</taxon>
        <taxon>Dikarya</taxon>
        <taxon>Basidiomycota</taxon>
        <taxon>Agaricomycotina</taxon>
        <taxon>Agaricomycetes</taxon>
        <taxon>Agaricomycetidae</taxon>
        <taxon>Boletales</taxon>
        <taxon>Coniophorineae</taxon>
        <taxon>Hygrophoropsidaceae</taxon>
        <taxon>Hygrophoropsis</taxon>
    </lineage>
</organism>
<dbReference type="Proteomes" id="UP000790377">
    <property type="component" value="Unassembled WGS sequence"/>
</dbReference>
<feature type="non-terminal residue" evidence="1">
    <location>
        <position position="1"/>
    </location>
</feature>
<proteinExistence type="predicted"/>
<name>A0ACB7ZZV3_9AGAM</name>
<accession>A0ACB7ZZV3</accession>
<comment type="caution">
    <text evidence="1">The sequence shown here is derived from an EMBL/GenBank/DDBJ whole genome shotgun (WGS) entry which is preliminary data.</text>
</comment>
<feature type="non-terminal residue" evidence="1">
    <location>
        <position position="101"/>
    </location>
</feature>
<keyword evidence="2" id="KW-1185">Reference proteome</keyword>